<dbReference type="RefSeq" id="WP_086818259.1">
    <property type="nucleotide sequence ID" value="NZ_BJMM01000003.1"/>
</dbReference>
<accession>A0A4Y3QWL7</accession>
<keyword evidence="2" id="KW-1133">Transmembrane helix</keyword>
<feature type="compositionally biased region" description="Low complexity" evidence="1">
    <location>
        <begin position="44"/>
        <end position="61"/>
    </location>
</feature>
<feature type="transmembrane region" description="Helical" evidence="2">
    <location>
        <begin position="102"/>
        <end position="121"/>
    </location>
</feature>
<dbReference type="EMBL" id="BJMM01000003">
    <property type="protein sequence ID" value="GEB48390.1"/>
    <property type="molecule type" value="Genomic_DNA"/>
</dbReference>
<organism evidence="3 4">
    <name type="scientific">Streptomyces cacaoi</name>
    <dbReference type="NCBI Taxonomy" id="1898"/>
    <lineage>
        <taxon>Bacteria</taxon>
        <taxon>Bacillati</taxon>
        <taxon>Actinomycetota</taxon>
        <taxon>Actinomycetes</taxon>
        <taxon>Kitasatosporales</taxon>
        <taxon>Streptomycetaceae</taxon>
        <taxon>Streptomyces</taxon>
    </lineage>
</organism>
<comment type="caution">
    <text evidence="3">The sequence shown here is derived from an EMBL/GenBank/DDBJ whole genome shotgun (WGS) entry which is preliminary data.</text>
</comment>
<proteinExistence type="predicted"/>
<keyword evidence="4" id="KW-1185">Reference proteome</keyword>
<dbReference type="OrthoDB" id="4112092at2"/>
<keyword evidence="2" id="KW-0812">Transmembrane</keyword>
<name>A0A4Y3QWL7_STRCI</name>
<keyword evidence="2" id="KW-0472">Membrane</keyword>
<feature type="compositionally biased region" description="Basic and acidic residues" evidence="1">
    <location>
        <begin position="1"/>
        <end position="15"/>
    </location>
</feature>
<feature type="region of interest" description="Disordered" evidence="1">
    <location>
        <begin position="1"/>
        <end position="96"/>
    </location>
</feature>
<sequence>MTEKNSEKHSEKHPGDSAAGSSTGSSTGSATDCCPGDGTEAGTGNSSGNSSGNDCGDSSPGGKDDMNDNPEEPGAAAAPSATPPAAPKQPGRLRRMARSRGGIAVVGALVGALLGTGVMAWRSGELPFVARDMCWGSLSPEVAEALFTDTDVRSRELPLRRATEDPMHTECSIQGFGADELESEVTASVRTLGELKGAQAWDWTRQYLSSRMTPLGGGITGMASSQRAWVALPTSCHERSYEPGENPPLRVVTLASDASDPDYVNEVDARRGLDAMSRAVVRLADGVMEKYGCEGRYPDPPRLPGPPEGKSVQAVDNERLCGLQGVALPGWARGEDASAVRTTPGTTSDGPLRGGVHSCDVGRPFGMDRIRLTTVAEPRLARVVSRALGQRADRLGGDGEGAHAGGLSVYTADCQRGRTAFVAWEKDPDKDDDTASERRSLGLAVLPSYVKAEAKRVGCGEVNVQVPRLPSR</sequence>
<evidence type="ECO:0000256" key="1">
    <source>
        <dbReference type="SAM" id="MobiDB-lite"/>
    </source>
</evidence>
<reference evidence="3 4" key="1">
    <citation type="submission" date="2019-06" db="EMBL/GenBank/DDBJ databases">
        <title>Whole genome shotgun sequence of Streptomyces cacaoi subsp. cacaoi NBRC 12748.</title>
        <authorList>
            <person name="Hosoyama A."/>
            <person name="Uohara A."/>
            <person name="Ohji S."/>
            <person name="Ichikawa N."/>
        </authorList>
    </citation>
    <scope>NUCLEOTIDE SEQUENCE [LARGE SCALE GENOMIC DNA]</scope>
    <source>
        <strain evidence="3 4">NBRC 12748</strain>
    </source>
</reference>
<gene>
    <name evidence="3" type="ORF">SCA03_09410</name>
</gene>
<dbReference type="Proteomes" id="UP000319210">
    <property type="component" value="Unassembled WGS sequence"/>
</dbReference>
<protein>
    <submittedName>
        <fullName evidence="3">Uncharacterized protein</fullName>
    </submittedName>
</protein>
<evidence type="ECO:0000313" key="4">
    <source>
        <dbReference type="Proteomes" id="UP000319210"/>
    </source>
</evidence>
<evidence type="ECO:0000313" key="3">
    <source>
        <dbReference type="EMBL" id="GEB48390.1"/>
    </source>
</evidence>
<dbReference type="AlphaFoldDB" id="A0A4Y3QWL7"/>
<evidence type="ECO:0000256" key="2">
    <source>
        <dbReference type="SAM" id="Phobius"/>
    </source>
</evidence>
<feature type="compositionally biased region" description="Low complexity" evidence="1">
    <location>
        <begin position="17"/>
        <end position="31"/>
    </location>
</feature>